<sequence>MLLSFDFILDLLGDRLMNILNTDISTLIEYHKKHLAVENFKYYQEVLECYYVPSNKLLKKIRNDFAEFRNELRKDYEANPHFKHVPVLKYHDGLSEIIDEFIRVGQKLNNDYPYVGKEFNKDSIVVVVSLESVKNTLTEQAFITHVDNGEVVKEFERAEEALDRLIKLSEAAITNIVRSLMTINSELKRDFSEYCL</sequence>
<dbReference type="AlphaFoldDB" id="A0A484F680"/>
<dbReference type="EMBL" id="SNYS01000005">
    <property type="protein sequence ID" value="TDQ71269.1"/>
    <property type="molecule type" value="Genomic_DNA"/>
</dbReference>
<keyword evidence="2" id="KW-1185">Reference proteome</keyword>
<protein>
    <submittedName>
        <fullName evidence="1">Uncharacterized protein</fullName>
    </submittedName>
</protein>
<proteinExistence type="predicted"/>
<evidence type="ECO:0000313" key="2">
    <source>
        <dbReference type="Proteomes" id="UP000294855"/>
    </source>
</evidence>
<organism evidence="1 2">
    <name type="scientific">Methanimicrococcus blatticola</name>
    <dbReference type="NCBI Taxonomy" id="91560"/>
    <lineage>
        <taxon>Archaea</taxon>
        <taxon>Methanobacteriati</taxon>
        <taxon>Methanobacteriota</taxon>
        <taxon>Stenosarchaea group</taxon>
        <taxon>Methanomicrobia</taxon>
        <taxon>Methanosarcinales</taxon>
        <taxon>Methanosarcinaceae</taxon>
        <taxon>Methanimicrococcus</taxon>
    </lineage>
</organism>
<gene>
    <name evidence="1" type="ORF">C7391_0376</name>
</gene>
<name>A0A484F680_9EURY</name>
<evidence type="ECO:0000313" key="1">
    <source>
        <dbReference type="EMBL" id="TDQ71269.1"/>
    </source>
</evidence>
<reference evidence="1 2" key="1">
    <citation type="submission" date="2019-03" db="EMBL/GenBank/DDBJ databases">
        <title>Genomic Encyclopedia of Type Strains, Phase IV (KMG-IV): sequencing the most valuable type-strain genomes for metagenomic binning, comparative biology and taxonomic classification.</title>
        <authorList>
            <person name="Goeker M."/>
        </authorList>
    </citation>
    <scope>NUCLEOTIDE SEQUENCE [LARGE SCALE GENOMIC DNA]</scope>
    <source>
        <strain evidence="1 2">DSM 13328</strain>
    </source>
</reference>
<accession>A0A484F680</accession>
<comment type="caution">
    <text evidence="1">The sequence shown here is derived from an EMBL/GenBank/DDBJ whole genome shotgun (WGS) entry which is preliminary data.</text>
</comment>
<dbReference type="Proteomes" id="UP000294855">
    <property type="component" value="Unassembled WGS sequence"/>
</dbReference>